<dbReference type="Proteomes" id="UP000593571">
    <property type="component" value="Unassembled WGS sequence"/>
</dbReference>
<evidence type="ECO:0000313" key="2">
    <source>
        <dbReference type="EMBL" id="KAF6495705.1"/>
    </source>
</evidence>
<feature type="compositionally biased region" description="Basic and acidic residues" evidence="1">
    <location>
        <begin position="78"/>
        <end position="90"/>
    </location>
</feature>
<sequence>MLKCIRIRTCTKKKLKYNLKLLKFRKASQVLRSCQENAIIRGLWVTSQEGVGRRLRSSDRSFPQSEGPRHHRPHPRRSREEPKVLGERVLADSPRGQRAFTPKTSVSRHRRQRTASWERLLPRAGPQPPPLVLRHQEFVSPPTAPDYGEMGAGLRG</sequence>
<keyword evidence="3" id="KW-1185">Reference proteome</keyword>
<accession>A0A7J8JHA4</accession>
<proteinExistence type="predicted"/>
<comment type="caution">
    <text evidence="2">The sequence shown here is derived from an EMBL/GenBank/DDBJ whole genome shotgun (WGS) entry which is preliminary data.</text>
</comment>
<reference evidence="2 3" key="1">
    <citation type="journal article" date="2020" name="Nature">
        <title>Six reference-quality genomes reveal evolution of bat adaptations.</title>
        <authorList>
            <person name="Jebb D."/>
            <person name="Huang Z."/>
            <person name="Pippel M."/>
            <person name="Hughes G.M."/>
            <person name="Lavrichenko K."/>
            <person name="Devanna P."/>
            <person name="Winkler S."/>
            <person name="Jermiin L.S."/>
            <person name="Skirmuntt E.C."/>
            <person name="Katzourakis A."/>
            <person name="Burkitt-Gray L."/>
            <person name="Ray D.A."/>
            <person name="Sullivan K.A.M."/>
            <person name="Roscito J.G."/>
            <person name="Kirilenko B.M."/>
            <person name="Davalos L.M."/>
            <person name="Corthals A.P."/>
            <person name="Power M.L."/>
            <person name="Jones G."/>
            <person name="Ransome R.D."/>
            <person name="Dechmann D.K.N."/>
            <person name="Locatelli A.G."/>
            <person name="Puechmaille S.J."/>
            <person name="Fedrigo O."/>
            <person name="Jarvis E.D."/>
            <person name="Hiller M."/>
            <person name="Vernes S.C."/>
            <person name="Myers E.W."/>
            <person name="Teeling E.C."/>
        </authorList>
    </citation>
    <scope>NUCLEOTIDE SEQUENCE [LARGE SCALE GENOMIC DNA]</scope>
    <source>
        <strain evidence="2">MRouAeg1</strain>
        <tissue evidence="2">Muscle</tissue>
    </source>
</reference>
<name>A0A7J8JHA4_ROUAE</name>
<organism evidence="2 3">
    <name type="scientific">Rousettus aegyptiacus</name>
    <name type="common">Egyptian fruit bat</name>
    <name type="synonym">Pteropus aegyptiacus</name>
    <dbReference type="NCBI Taxonomy" id="9407"/>
    <lineage>
        <taxon>Eukaryota</taxon>
        <taxon>Metazoa</taxon>
        <taxon>Chordata</taxon>
        <taxon>Craniata</taxon>
        <taxon>Vertebrata</taxon>
        <taxon>Euteleostomi</taxon>
        <taxon>Mammalia</taxon>
        <taxon>Eutheria</taxon>
        <taxon>Laurasiatheria</taxon>
        <taxon>Chiroptera</taxon>
        <taxon>Yinpterochiroptera</taxon>
        <taxon>Pteropodoidea</taxon>
        <taxon>Pteropodidae</taxon>
        <taxon>Rousettinae</taxon>
        <taxon>Rousettus</taxon>
    </lineage>
</organism>
<dbReference type="AlphaFoldDB" id="A0A7J8JHA4"/>
<gene>
    <name evidence="2" type="ORF">HJG63_010104</name>
</gene>
<protein>
    <submittedName>
        <fullName evidence="2">Uncharacterized protein</fullName>
    </submittedName>
</protein>
<dbReference type="EMBL" id="JACASE010000002">
    <property type="protein sequence ID" value="KAF6495705.1"/>
    <property type="molecule type" value="Genomic_DNA"/>
</dbReference>
<evidence type="ECO:0000256" key="1">
    <source>
        <dbReference type="SAM" id="MobiDB-lite"/>
    </source>
</evidence>
<feature type="region of interest" description="Disordered" evidence="1">
    <location>
        <begin position="52"/>
        <end position="130"/>
    </location>
</feature>
<evidence type="ECO:0000313" key="3">
    <source>
        <dbReference type="Proteomes" id="UP000593571"/>
    </source>
</evidence>